<sequence length="363" mass="41532">MWVRTTLTIKRWTEEKSDCKTDMWDESESTDISRLPSWKRRHLSSVESSSDVSSFSSEGDCEDTDRCCWKHQQCVIHPYSECGHHKQHMHTVRHCNCESRLKDCSEKTNSSSSRDVGLTCSRDGGSTCYNIIHTPCFELIPEEECVERIWYRWCKRYRPLSVAVIHHPHSIHHTCMADDPNEEEEEEEASSPSPTHLCPTDIPTDPDIRPVTRAPDSAAPITIWRSESPTDKSQEGKVIKKIKKKKEKEKDKEEEMVDEKAKPKKNVKKGKLTKKKSPVKSESSPPELVRTSESSPESREEPESEDSCERNKEGRSSEDTVELPSPKKKEKSTAQTRKNGTKTLQNKKTSKRKSPPVSNPNLS</sequence>
<feature type="compositionally biased region" description="Low complexity" evidence="4">
    <location>
        <begin position="280"/>
        <end position="295"/>
    </location>
</feature>
<feature type="compositionally biased region" description="Polar residues" evidence="4">
    <location>
        <begin position="333"/>
        <end position="347"/>
    </location>
</feature>
<dbReference type="InterPro" id="IPR033113">
    <property type="entry name" value="PLA2_histidine"/>
</dbReference>
<dbReference type="InterPro" id="IPR016090">
    <property type="entry name" value="PLA2-like_dom"/>
</dbReference>
<evidence type="ECO:0000256" key="1">
    <source>
        <dbReference type="ARBA" id="ARBA00004613"/>
    </source>
</evidence>
<dbReference type="RefSeq" id="XP_005349521.1">
    <property type="nucleotide sequence ID" value="XM_005349464.2"/>
</dbReference>
<dbReference type="GeneID" id="101992383"/>
<keyword evidence="6" id="KW-1185">Reference proteome</keyword>
<protein>
    <submittedName>
        <fullName evidence="7">Protein PROCA1 isoform X1</fullName>
    </submittedName>
</protein>
<dbReference type="PANTHER" id="PTHR12253">
    <property type="entry name" value="RH14732P"/>
    <property type="match status" value="1"/>
</dbReference>
<feature type="region of interest" description="Disordered" evidence="4">
    <location>
        <begin position="174"/>
        <end position="363"/>
    </location>
</feature>
<evidence type="ECO:0000259" key="5">
    <source>
        <dbReference type="Pfam" id="PF05826"/>
    </source>
</evidence>
<gene>
    <name evidence="7" type="primary">Proca1</name>
</gene>
<feature type="compositionally biased region" description="Basic and acidic residues" evidence="4">
    <location>
        <begin position="228"/>
        <end position="238"/>
    </location>
</feature>
<organism evidence="6 7">
    <name type="scientific">Microtus ochrogaster</name>
    <name type="common">Prairie vole</name>
    <dbReference type="NCBI Taxonomy" id="79684"/>
    <lineage>
        <taxon>Eukaryota</taxon>
        <taxon>Metazoa</taxon>
        <taxon>Chordata</taxon>
        <taxon>Craniata</taxon>
        <taxon>Vertebrata</taxon>
        <taxon>Euteleostomi</taxon>
        <taxon>Mammalia</taxon>
        <taxon>Eutheria</taxon>
        <taxon>Euarchontoglires</taxon>
        <taxon>Glires</taxon>
        <taxon>Rodentia</taxon>
        <taxon>Myomorpha</taxon>
        <taxon>Muroidea</taxon>
        <taxon>Cricetidae</taxon>
        <taxon>Arvicolinae</taxon>
        <taxon>Microtus</taxon>
    </lineage>
</organism>
<comment type="subcellular location">
    <subcellularLocation>
        <location evidence="1">Secreted</location>
    </subcellularLocation>
</comment>
<dbReference type="Gene3D" id="1.20.90.10">
    <property type="entry name" value="Phospholipase A2 domain"/>
    <property type="match status" value="1"/>
</dbReference>
<dbReference type="Pfam" id="PF05826">
    <property type="entry name" value="Phospholip_A2_2"/>
    <property type="match status" value="1"/>
</dbReference>
<reference evidence="7" key="1">
    <citation type="submission" date="2025-08" db="UniProtKB">
        <authorList>
            <consortium name="RefSeq"/>
        </authorList>
    </citation>
    <scope>IDENTIFICATION</scope>
</reference>
<feature type="compositionally biased region" description="Basic and acidic residues" evidence="4">
    <location>
        <begin position="248"/>
        <end position="261"/>
    </location>
</feature>
<evidence type="ECO:0000313" key="6">
    <source>
        <dbReference type="Proteomes" id="UP000694915"/>
    </source>
</evidence>
<proteinExistence type="inferred from homology"/>
<evidence type="ECO:0000256" key="2">
    <source>
        <dbReference type="ARBA" id="ARBA00007056"/>
    </source>
</evidence>
<feature type="domain" description="Phospholipase A2-like central" evidence="5">
    <location>
        <begin position="54"/>
        <end position="138"/>
    </location>
</feature>
<dbReference type="Proteomes" id="UP000694915">
    <property type="component" value="Chromosome 7"/>
</dbReference>
<feature type="compositionally biased region" description="Acidic residues" evidence="4">
    <location>
        <begin position="179"/>
        <end position="189"/>
    </location>
</feature>
<accession>A0ABM0KMZ5</accession>
<evidence type="ECO:0000256" key="4">
    <source>
        <dbReference type="SAM" id="MobiDB-lite"/>
    </source>
</evidence>
<comment type="similarity">
    <text evidence="2">Belongs to the phospholipase A2 family.</text>
</comment>
<dbReference type="PROSITE" id="PS00118">
    <property type="entry name" value="PA2_HIS"/>
    <property type="match status" value="1"/>
</dbReference>
<name>A0ABM0KMZ5_MICOH</name>
<evidence type="ECO:0000313" key="7">
    <source>
        <dbReference type="RefSeq" id="XP_005349521.1"/>
    </source>
</evidence>
<dbReference type="InterPro" id="IPR036444">
    <property type="entry name" value="PLipase_A2_dom_sf"/>
</dbReference>
<dbReference type="SUPFAM" id="SSF48619">
    <property type="entry name" value="Phospholipase A2, PLA2"/>
    <property type="match status" value="1"/>
</dbReference>
<feature type="compositionally biased region" description="Basic and acidic residues" evidence="4">
    <location>
        <begin position="296"/>
        <end position="318"/>
    </location>
</feature>
<evidence type="ECO:0000256" key="3">
    <source>
        <dbReference type="ARBA" id="ARBA00022525"/>
    </source>
</evidence>
<feature type="compositionally biased region" description="Basic residues" evidence="4">
    <location>
        <begin position="262"/>
        <end position="278"/>
    </location>
</feature>
<keyword evidence="3" id="KW-0964">Secreted</keyword>